<reference evidence="4" key="3">
    <citation type="submission" date="2023-08" db="EMBL/GenBank/DDBJ databases">
        <title>Isolation and Characterization of Rhodococcus erythropolis MGMM8.</title>
        <authorList>
            <person name="Diabankana R.G.C."/>
            <person name="Afordoanyi D.M."/>
            <person name="Validov S.Z."/>
        </authorList>
    </citation>
    <scope>NUCLEOTIDE SEQUENCE</scope>
    <source>
        <strain evidence="4">MGMM8</strain>
    </source>
</reference>
<keyword evidence="1" id="KW-0812">Transmembrane</keyword>
<reference evidence="2 5" key="1">
    <citation type="journal article" date="2017" name="Poromechanics V (2013)">
        <title>Genomic Characterization of the Arsenic-Tolerant Actinobacterium, &lt;i&gt;Rhodococcus erythropolis&lt;/i&gt; S43.</title>
        <authorList>
            <person name="Retamal-Morales G."/>
            <person name="Mehnert M."/>
            <person name="Schwabe R."/>
            <person name="Tischler D."/>
            <person name="Schloemann M."/>
            <person name="Levican G.J."/>
        </authorList>
    </citation>
    <scope>NUCLEOTIDE SEQUENCE [LARGE SCALE GENOMIC DNA]</scope>
    <source>
        <strain evidence="2 5">S43</strain>
    </source>
</reference>
<protein>
    <recommendedName>
        <fullName evidence="7">Molecular chaperone</fullName>
    </recommendedName>
</protein>
<accession>A0A0C2ZW28</accession>
<dbReference type="RefSeq" id="WP_020907043.1">
    <property type="nucleotide sequence ID" value="NZ_CP011295.1"/>
</dbReference>
<evidence type="ECO:0000313" key="2">
    <source>
        <dbReference type="EMBL" id="KAB2581976.1"/>
    </source>
</evidence>
<proteinExistence type="predicted"/>
<keyword evidence="1" id="KW-0472">Membrane</keyword>
<gene>
    <name evidence="2" type="ORF">BS297_28085</name>
    <name evidence="3" type="ORF">I3517_28600</name>
    <name evidence="4" type="ORF">QIE55_10810</name>
</gene>
<dbReference type="OMA" id="CEPLPDH"/>
<keyword evidence="6" id="KW-1185">Reference proteome</keyword>
<evidence type="ECO:0000256" key="1">
    <source>
        <dbReference type="SAM" id="Phobius"/>
    </source>
</evidence>
<dbReference type="AlphaFoldDB" id="A0A0C2ZW28"/>
<reference evidence="3 6" key="2">
    <citation type="submission" date="2020-12" db="EMBL/GenBank/DDBJ databases">
        <title>Draft genome sequence of furan degrading bacterial strain FUR100.</title>
        <authorList>
            <person name="Woiski C."/>
        </authorList>
    </citation>
    <scope>NUCLEOTIDE SEQUENCE [LARGE SCALE GENOMIC DNA]</scope>
    <source>
        <strain evidence="3 6">FUR100</strain>
    </source>
</reference>
<dbReference type="Proteomes" id="UP000325576">
    <property type="component" value="Unassembled WGS sequence"/>
</dbReference>
<dbReference type="Proteomes" id="UP000627573">
    <property type="component" value="Unassembled WGS sequence"/>
</dbReference>
<dbReference type="Proteomes" id="UP001230933">
    <property type="component" value="Chromosome"/>
</dbReference>
<dbReference type="KEGG" id="reb:XU06_10140"/>
<keyword evidence="1" id="KW-1133">Transmembrane helix</keyword>
<organism evidence="2 5">
    <name type="scientific">Rhodococcus erythropolis</name>
    <name type="common">Arthrobacter picolinophilus</name>
    <dbReference type="NCBI Taxonomy" id="1833"/>
    <lineage>
        <taxon>Bacteria</taxon>
        <taxon>Bacillati</taxon>
        <taxon>Actinomycetota</taxon>
        <taxon>Actinomycetes</taxon>
        <taxon>Mycobacteriales</taxon>
        <taxon>Nocardiaceae</taxon>
        <taxon>Rhodococcus</taxon>
        <taxon>Rhodococcus erythropolis group</taxon>
    </lineage>
</organism>
<feature type="transmembrane region" description="Helical" evidence="1">
    <location>
        <begin position="336"/>
        <end position="357"/>
    </location>
</feature>
<name>A0A0C2ZW28_RHOER</name>
<evidence type="ECO:0000313" key="6">
    <source>
        <dbReference type="Proteomes" id="UP000627573"/>
    </source>
</evidence>
<evidence type="ECO:0000313" key="5">
    <source>
        <dbReference type="Proteomes" id="UP000325576"/>
    </source>
</evidence>
<dbReference type="Gene3D" id="3.30.420.40">
    <property type="match status" value="1"/>
</dbReference>
<dbReference type="EMBL" id="MRBO01000753">
    <property type="protein sequence ID" value="KAB2581976.1"/>
    <property type="molecule type" value="Genomic_DNA"/>
</dbReference>
<evidence type="ECO:0008006" key="7">
    <source>
        <dbReference type="Google" id="ProtNLM"/>
    </source>
</evidence>
<evidence type="ECO:0000313" key="4">
    <source>
        <dbReference type="EMBL" id="WGV51673.2"/>
    </source>
</evidence>
<dbReference type="EMBL" id="JAECSB010000092">
    <property type="protein sequence ID" value="MBH5146572.1"/>
    <property type="molecule type" value="Genomic_DNA"/>
</dbReference>
<evidence type="ECO:0000313" key="3">
    <source>
        <dbReference type="EMBL" id="MBH5146572.1"/>
    </source>
</evidence>
<dbReference type="EMBL" id="CP124545">
    <property type="protein sequence ID" value="WGV51673.2"/>
    <property type="molecule type" value="Genomic_DNA"/>
</dbReference>
<sequence length="358" mass="36375">MSIGVGVRIGTLVSTAVVASNDPGSADPVVLVRDTILNQRKDGTTVLGGTEQLGAGREFSESWSGFVGRVGDPSGVSGTADTRYRAEDLVATSIRCLLQECEPLPDRGGRSGGAPDIVATYPSRWDSSTAALMQDSLVYAGLERVTLVSDAEAVSAWFESEIAALAGTLIGIYHVDDTGAAVTLVRSGVAAGRAFGFAGDGSSPSSRLATALGAFGWMPENLDAVVVTGDGEPATDKAAMMSIAAGIAEKLGVRCELGPGPEQSAALGAAILAAGFTSTSHTIVPIGLPPSHDVTEVFDTLGREKVAAETATGVATVEPETAVAAGESESRGSKRVLIGLTIVVVLAALAVLAYFLLL</sequence>